<evidence type="ECO:0000313" key="7">
    <source>
        <dbReference type="Proteomes" id="UP000199075"/>
    </source>
</evidence>
<dbReference type="SUPFAM" id="SSF46689">
    <property type="entry name" value="Homeodomain-like"/>
    <property type="match status" value="1"/>
</dbReference>
<dbReference type="PRINTS" id="PR00032">
    <property type="entry name" value="HTHARAC"/>
</dbReference>
<keyword evidence="2 6" id="KW-0238">DNA-binding</keyword>
<accession>A0A1H0DMW1</accession>
<evidence type="ECO:0000313" key="6">
    <source>
        <dbReference type="EMBL" id="SDN71485.1"/>
    </source>
</evidence>
<name>A0A1H0DMW1_9GAMM</name>
<evidence type="ECO:0000256" key="4">
    <source>
        <dbReference type="SAM" id="MobiDB-lite"/>
    </source>
</evidence>
<dbReference type="Proteomes" id="UP000199075">
    <property type="component" value="Unassembled WGS sequence"/>
</dbReference>
<dbReference type="InterPro" id="IPR035418">
    <property type="entry name" value="AraC-bd_2"/>
</dbReference>
<evidence type="ECO:0000256" key="1">
    <source>
        <dbReference type="ARBA" id="ARBA00023015"/>
    </source>
</evidence>
<dbReference type="Gene3D" id="1.10.10.60">
    <property type="entry name" value="Homeodomain-like"/>
    <property type="match status" value="1"/>
</dbReference>
<sequence length="352" mass="39334">MNTTTTMPESAELPGAAGLPGTTDLPGTTGPTGPVGGTRPDTRLSSNSQERWTQIISDTYFPLTLSYGDHEEDAFQGSLKVWKAAGSDYSLSRLTSDRAEYSRSSSQIAEDSQASFLVTIPLRAQVFFSQHGRNLNCPPGHFIVEQGDAPYRFGYATPNDMWVFKVPEGSMRSRIRRPERYSQHCFSAQQGIGCAFVEFLKVCSLHVNECSVEDQSRLFEQALSMLSMVLEQDERVLNSDQSHLKTAHLMRIERYISANLGDPELSPARIAHSCGISLRYLHKLFAGSGYTVGEWIRAQRLEAAHRELESLPVGVNIGEVAYRWGFSEQAQFSRAFRRRFGYSASELRDRPT</sequence>
<organism evidence="6 7">
    <name type="scientific">Halomonas shengliensis</name>
    <dbReference type="NCBI Taxonomy" id="419597"/>
    <lineage>
        <taxon>Bacteria</taxon>
        <taxon>Pseudomonadati</taxon>
        <taxon>Pseudomonadota</taxon>
        <taxon>Gammaproteobacteria</taxon>
        <taxon>Oceanospirillales</taxon>
        <taxon>Halomonadaceae</taxon>
        <taxon>Halomonas</taxon>
    </lineage>
</organism>
<dbReference type="InterPro" id="IPR018060">
    <property type="entry name" value="HTH_AraC"/>
</dbReference>
<dbReference type="Pfam" id="PF12833">
    <property type="entry name" value="HTH_18"/>
    <property type="match status" value="1"/>
</dbReference>
<evidence type="ECO:0000256" key="3">
    <source>
        <dbReference type="ARBA" id="ARBA00023163"/>
    </source>
</evidence>
<dbReference type="STRING" id="419597.SAMN04487957_101476"/>
<dbReference type="PANTHER" id="PTHR46796">
    <property type="entry name" value="HTH-TYPE TRANSCRIPTIONAL ACTIVATOR RHAS-RELATED"/>
    <property type="match status" value="1"/>
</dbReference>
<feature type="compositionally biased region" description="Low complexity" evidence="4">
    <location>
        <begin position="19"/>
        <end position="32"/>
    </location>
</feature>
<dbReference type="InterPro" id="IPR009057">
    <property type="entry name" value="Homeodomain-like_sf"/>
</dbReference>
<dbReference type="AlphaFoldDB" id="A0A1H0DMW1"/>
<keyword evidence="3" id="KW-0804">Transcription</keyword>
<dbReference type="GO" id="GO:0043565">
    <property type="term" value="F:sequence-specific DNA binding"/>
    <property type="evidence" value="ECO:0007669"/>
    <property type="project" value="InterPro"/>
</dbReference>
<dbReference type="RefSeq" id="WP_218118511.1">
    <property type="nucleotide sequence ID" value="NZ_FNIV01000001.1"/>
</dbReference>
<feature type="region of interest" description="Disordered" evidence="4">
    <location>
        <begin position="1"/>
        <end position="49"/>
    </location>
</feature>
<dbReference type="PANTHER" id="PTHR46796:SF6">
    <property type="entry name" value="ARAC SUBFAMILY"/>
    <property type="match status" value="1"/>
</dbReference>
<protein>
    <submittedName>
        <fullName evidence="6">AraC-type DNA-binding protein</fullName>
    </submittedName>
</protein>
<dbReference type="GO" id="GO:0003700">
    <property type="term" value="F:DNA-binding transcription factor activity"/>
    <property type="evidence" value="ECO:0007669"/>
    <property type="project" value="InterPro"/>
</dbReference>
<evidence type="ECO:0000259" key="5">
    <source>
        <dbReference type="PROSITE" id="PS01124"/>
    </source>
</evidence>
<dbReference type="InterPro" id="IPR018062">
    <property type="entry name" value="HTH_AraC-typ_CS"/>
</dbReference>
<dbReference type="SMART" id="SM00342">
    <property type="entry name" value="HTH_ARAC"/>
    <property type="match status" value="1"/>
</dbReference>
<dbReference type="Pfam" id="PF14525">
    <property type="entry name" value="AraC_binding_2"/>
    <property type="match status" value="1"/>
</dbReference>
<evidence type="ECO:0000256" key="2">
    <source>
        <dbReference type="ARBA" id="ARBA00023125"/>
    </source>
</evidence>
<gene>
    <name evidence="6" type="ORF">SAMN04487957_101476</name>
</gene>
<dbReference type="PROSITE" id="PS00041">
    <property type="entry name" value="HTH_ARAC_FAMILY_1"/>
    <property type="match status" value="1"/>
</dbReference>
<reference evidence="7" key="1">
    <citation type="submission" date="2016-10" db="EMBL/GenBank/DDBJ databases">
        <authorList>
            <person name="Varghese N."/>
            <person name="Submissions S."/>
        </authorList>
    </citation>
    <scope>NUCLEOTIDE SEQUENCE [LARGE SCALE GENOMIC DNA]</scope>
    <source>
        <strain evidence="7">CGMCC 1.6444</strain>
    </source>
</reference>
<dbReference type="PROSITE" id="PS01124">
    <property type="entry name" value="HTH_ARAC_FAMILY_2"/>
    <property type="match status" value="1"/>
</dbReference>
<dbReference type="EMBL" id="FNIV01000001">
    <property type="protein sequence ID" value="SDN71485.1"/>
    <property type="molecule type" value="Genomic_DNA"/>
</dbReference>
<feature type="domain" description="HTH araC/xylS-type" evidence="5">
    <location>
        <begin position="250"/>
        <end position="350"/>
    </location>
</feature>
<keyword evidence="1" id="KW-0805">Transcription regulation</keyword>
<dbReference type="InterPro" id="IPR050204">
    <property type="entry name" value="AraC_XylS_family_regulators"/>
</dbReference>
<dbReference type="InterPro" id="IPR020449">
    <property type="entry name" value="Tscrpt_reg_AraC-type_HTH"/>
</dbReference>
<proteinExistence type="predicted"/>
<keyword evidence="7" id="KW-1185">Reference proteome</keyword>